<dbReference type="Pfam" id="PF03099">
    <property type="entry name" value="BPL_LplA_LipB"/>
    <property type="match status" value="1"/>
</dbReference>
<dbReference type="CDD" id="cd16442">
    <property type="entry name" value="BPL"/>
    <property type="match status" value="1"/>
</dbReference>
<dbReference type="GO" id="GO:0005737">
    <property type="term" value="C:cytoplasm"/>
    <property type="evidence" value="ECO:0007669"/>
    <property type="project" value="TreeGrafter"/>
</dbReference>
<dbReference type="InterPro" id="IPR045864">
    <property type="entry name" value="aa-tRNA-synth_II/BPL/LPL"/>
</dbReference>
<protein>
    <submittedName>
        <fullName evidence="3">Biotin--[acetyl-CoA-carboxylase] ligase</fullName>
        <ecNumber evidence="3">6.3.4.15</ecNumber>
    </submittedName>
</protein>
<dbReference type="SUPFAM" id="SSF55681">
    <property type="entry name" value="Class II aaRS and biotin synthetases"/>
    <property type="match status" value="1"/>
</dbReference>
<evidence type="ECO:0000256" key="1">
    <source>
        <dbReference type="ARBA" id="ARBA00022598"/>
    </source>
</evidence>
<organism evidence="3">
    <name type="scientific">Caldisericum exile</name>
    <dbReference type="NCBI Taxonomy" id="693075"/>
    <lineage>
        <taxon>Bacteria</taxon>
        <taxon>Pseudomonadati</taxon>
        <taxon>Caldisericota/Cryosericota group</taxon>
        <taxon>Caldisericota</taxon>
        <taxon>Caldisericia</taxon>
        <taxon>Caldisericales</taxon>
        <taxon>Caldisericaceae</taxon>
        <taxon>Caldisericum</taxon>
    </lineage>
</organism>
<dbReference type="PANTHER" id="PTHR12835">
    <property type="entry name" value="BIOTIN PROTEIN LIGASE"/>
    <property type="match status" value="1"/>
</dbReference>
<dbReference type="PANTHER" id="PTHR12835:SF5">
    <property type="entry name" value="BIOTIN--PROTEIN LIGASE"/>
    <property type="match status" value="1"/>
</dbReference>
<reference evidence="3" key="1">
    <citation type="journal article" date="2020" name="mSystems">
        <title>Genome- and Community-Level Interaction Insights into Carbon Utilization and Element Cycling Functions of Hydrothermarchaeota in Hydrothermal Sediment.</title>
        <authorList>
            <person name="Zhou Z."/>
            <person name="Liu Y."/>
            <person name="Xu W."/>
            <person name="Pan J."/>
            <person name="Luo Z.H."/>
            <person name="Li M."/>
        </authorList>
    </citation>
    <scope>NUCLEOTIDE SEQUENCE [LARGE SCALE GENOMIC DNA]</scope>
    <source>
        <strain evidence="3">SpSt-794</strain>
    </source>
</reference>
<evidence type="ECO:0000313" key="3">
    <source>
        <dbReference type="EMBL" id="HGW60834.1"/>
    </source>
</evidence>
<accession>A0A7C4TXM6</accession>
<dbReference type="InterPro" id="IPR004408">
    <property type="entry name" value="Biotin_CoA_COase_ligase"/>
</dbReference>
<feature type="domain" description="BPL/LPL catalytic" evidence="2">
    <location>
        <begin position="1"/>
        <end position="164"/>
    </location>
</feature>
<comment type="caution">
    <text evidence="3">The sequence shown here is derived from an EMBL/GenBank/DDBJ whole genome shotgun (WGS) entry which is preliminary data.</text>
</comment>
<dbReference type="EMBL" id="DTHV01000156">
    <property type="protein sequence ID" value="HGW60834.1"/>
    <property type="molecule type" value="Genomic_DNA"/>
</dbReference>
<dbReference type="Gene3D" id="3.30.930.10">
    <property type="entry name" value="Bira Bifunctional Protein, Domain 2"/>
    <property type="match status" value="1"/>
</dbReference>
<dbReference type="NCBIfam" id="TIGR00121">
    <property type="entry name" value="birA_ligase"/>
    <property type="match status" value="1"/>
</dbReference>
<evidence type="ECO:0000259" key="2">
    <source>
        <dbReference type="PROSITE" id="PS51733"/>
    </source>
</evidence>
<dbReference type="GO" id="GO:0004077">
    <property type="term" value="F:biotin--[biotin carboxyl-carrier protein] ligase activity"/>
    <property type="evidence" value="ECO:0007669"/>
    <property type="project" value="UniProtKB-EC"/>
</dbReference>
<proteinExistence type="predicted"/>
<sequence length="229" mass="26124">MRYFKKLITVYETESTMELAKEIAKFVEPPFVLRAYRQSKGRGQYGRFWYSPMGGLYFTEVVQLENILGFSTFLSIPVVRVLRKYVEDVQVKWPNDIVVGRRKLGGILVNRSDYTYAGIGINVKNDLGPYGENSTRIFDFSSVDIELLFLEILDEEEHLLKEFVEGGFKSFVEEYNSYLAFLKKPVQIESKGKVVSGIVTSTGENGELLLETVNGIESVFIGTVIGFYR</sequence>
<gene>
    <name evidence="3" type="ORF">ENV82_05340</name>
</gene>
<dbReference type="EC" id="6.3.4.15" evidence="3"/>
<name>A0A7C4TXM6_9BACT</name>
<dbReference type="PROSITE" id="PS51733">
    <property type="entry name" value="BPL_LPL_CATALYTIC"/>
    <property type="match status" value="1"/>
</dbReference>
<keyword evidence="1 3" id="KW-0436">Ligase</keyword>
<dbReference type="InterPro" id="IPR004143">
    <property type="entry name" value="BPL_LPL_catalytic"/>
</dbReference>
<dbReference type="AlphaFoldDB" id="A0A7C4TXM6"/>